<feature type="transmembrane region" description="Helical" evidence="1">
    <location>
        <begin position="6"/>
        <end position="27"/>
    </location>
</feature>
<dbReference type="AlphaFoldDB" id="A0A5B8V8X9"/>
<evidence type="ECO:0000256" key="1">
    <source>
        <dbReference type="SAM" id="Phobius"/>
    </source>
</evidence>
<dbReference type="Proteomes" id="UP000321533">
    <property type="component" value="Chromosome"/>
</dbReference>
<name>A0A5B8V8X9_9BACT</name>
<accession>A0A5B8V8X9</accession>
<gene>
    <name evidence="2" type="ORF">FRZ67_09945</name>
</gene>
<proteinExistence type="predicted"/>
<sequence length="184" mass="22103">MLPDPFFILQFGFTFTILLIMILKIIIPSKKTIINKWYLIANWVVFLFFIYLSIANIIYFIKELSEFNTEKEVYTFYYTRLNFFSPYGWSHYPAIFLPFILCLLFLKKKVRASLLWSLAVIIFFNLENIVIFITGFYRDYLSSSWSVFYTKTWQYSYIQAFLIFTLAVLIVILADKIIIKKYFA</sequence>
<dbReference type="EMBL" id="CP042435">
    <property type="protein sequence ID" value="QEC67595.1"/>
    <property type="molecule type" value="Genomic_DNA"/>
</dbReference>
<evidence type="ECO:0000313" key="2">
    <source>
        <dbReference type="EMBL" id="QEC67595.1"/>
    </source>
</evidence>
<dbReference type="RefSeq" id="WP_147189402.1">
    <property type="nucleotide sequence ID" value="NZ_CP042435.1"/>
</dbReference>
<evidence type="ECO:0000313" key="3">
    <source>
        <dbReference type="Proteomes" id="UP000321533"/>
    </source>
</evidence>
<organism evidence="2 3">
    <name type="scientific">Panacibacter ginsenosidivorans</name>
    <dbReference type="NCBI Taxonomy" id="1813871"/>
    <lineage>
        <taxon>Bacteria</taxon>
        <taxon>Pseudomonadati</taxon>
        <taxon>Bacteroidota</taxon>
        <taxon>Chitinophagia</taxon>
        <taxon>Chitinophagales</taxon>
        <taxon>Chitinophagaceae</taxon>
        <taxon>Panacibacter</taxon>
    </lineage>
</organism>
<keyword evidence="3" id="KW-1185">Reference proteome</keyword>
<feature type="transmembrane region" description="Helical" evidence="1">
    <location>
        <begin position="157"/>
        <end position="179"/>
    </location>
</feature>
<feature type="transmembrane region" description="Helical" evidence="1">
    <location>
        <begin position="39"/>
        <end position="61"/>
    </location>
</feature>
<feature type="transmembrane region" description="Helical" evidence="1">
    <location>
        <begin position="89"/>
        <end position="106"/>
    </location>
</feature>
<dbReference type="KEGG" id="pgin:FRZ67_09945"/>
<protein>
    <submittedName>
        <fullName evidence="2">Uncharacterized protein</fullName>
    </submittedName>
</protein>
<reference evidence="2 3" key="1">
    <citation type="journal article" date="2016" name="Int. J. Syst. Evol. Microbiol.">
        <title>Panacibacter ginsenosidivorans gen. nov., sp. nov., with ginsenoside converting activity isolated from soil of a ginseng field.</title>
        <authorList>
            <person name="Siddiqi M.Z."/>
            <person name="Muhammad Shafi S."/>
            <person name="Choi K.D."/>
            <person name="Im W.T."/>
        </authorList>
    </citation>
    <scope>NUCLEOTIDE SEQUENCE [LARGE SCALE GENOMIC DNA]</scope>
    <source>
        <strain evidence="2 3">Gsoil1550</strain>
    </source>
</reference>
<feature type="transmembrane region" description="Helical" evidence="1">
    <location>
        <begin position="113"/>
        <end position="137"/>
    </location>
</feature>
<keyword evidence="1" id="KW-1133">Transmembrane helix</keyword>
<dbReference type="OrthoDB" id="9806499at2"/>
<keyword evidence="1" id="KW-0472">Membrane</keyword>
<keyword evidence="1" id="KW-0812">Transmembrane</keyword>